<reference evidence="1" key="1">
    <citation type="submission" date="2020-03" db="EMBL/GenBank/DDBJ databases">
        <authorList>
            <person name="Weist P."/>
        </authorList>
    </citation>
    <scope>NUCLEOTIDE SEQUENCE</scope>
</reference>
<sequence length="100" mass="11594">MEKQMHLNLFASRPPMAGGVQSSSKMRMGPGRKRDFSPLPWSHYFETMEDVENLLQWCPWSCAAPAPWRRPLCTLLGSVHWRYMQQDHLQGRGYGPSSSW</sequence>
<evidence type="ECO:0000313" key="2">
    <source>
        <dbReference type="Proteomes" id="UP001153269"/>
    </source>
</evidence>
<evidence type="ECO:0000313" key="1">
    <source>
        <dbReference type="EMBL" id="CAB1421988.1"/>
    </source>
</evidence>
<gene>
    <name evidence="1" type="ORF">PLEPLA_LOCUS9877</name>
</gene>
<protein>
    <submittedName>
        <fullName evidence="1">Uncharacterized protein</fullName>
    </submittedName>
</protein>
<proteinExistence type="predicted"/>
<dbReference type="EMBL" id="CADEAL010000557">
    <property type="protein sequence ID" value="CAB1421988.1"/>
    <property type="molecule type" value="Genomic_DNA"/>
</dbReference>
<dbReference type="Proteomes" id="UP001153269">
    <property type="component" value="Unassembled WGS sequence"/>
</dbReference>
<dbReference type="AlphaFoldDB" id="A0A9N7U018"/>
<keyword evidence="2" id="KW-1185">Reference proteome</keyword>
<name>A0A9N7U018_PLEPL</name>
<comment type="caution">
    <text evidence="1">The sequence shown here is derived from an EMBL/GenBank/DDBJ whole genome shotgun (WGS) entry which is preliminary data.</text>
</comment>
<organism evidence="1 2">
    <name type="scientific">Pleuronectes platessa</name>
    <name type="common">European plaice</name>
    <dbReference type="NCBI Taxonomy" id="8262"/>
    <lineage>
        <taxon>Eukaryota</taxon>
        <taxon>Metazoa</taxon>
        <taxon>Chordata</taxon>
        <taxon>Craniata</taxon>
        <taxon>Vertebrata</taxon>
        <taxon>Euteleostomi</taxon>
        <taxon>Actinopterygii</taxon>
        <taxon>Neopterygii</taxon>
        <taxon>Teleostei</taxon>
        <taxon>Neoteleostei</taxon>
        <taxon>Acanthomorphata</taxon>
        <taxon>Carangaria</taxon>
        <taxon>Pleuronectiformes</taxon>
        <taxon>Pleuronectoidei</taxon>
        <taxon>Pleuronectidae</taxon>
        <taxon>Pleuronectes</taxon>
    </lineage>
</organism>
<accession>A0A9N7U018</accession>